<dbReference type="Proteomes" id="UP001432027">
    <property type="component" value="Unassembled WGS sequence"/>
</dbReference>
<dbReference type="AntiFam" id="ANF00075">
    <property type="entry name" value="Shadow ORF (opposite prpE)"/>
</dbReference>
<comment type="caution">
    <text evidence="2">The sequence shown here is derived from an EMBL/GenBank/DDBJ whole genome shotgun (WGS) entry which is preliminary data.</text>
</comment>
<proteinExistence type="predicted"/>
<dbReference type="AlphaFoldDB" id="A0AAV5SGI6"/>
<feature type="region of interest" description="Disordered" evidence="1">
    <location>
        <begin position="151"/>
        <end position="172"/>
    </location>
</feature>
<gene>
    <name evidence="2" type="ORF">PENTCL1PPCAC_3483</name>
</gene>
<evidence type="ECO:0000313" key="3">
    <source>
        <dbReference type="Proteomes" id="UP001432027"/>
    </source>
</evidence>
<reference evidence="2" key="1">
    <citation type="submission" date="2023-10" db="EMBL/GenBank/DDBJ databases">
        <title>Genome assembly of Pristionchus species.</title>
        <authorList>
            <person name="Yoshida K."/>
            <person name="Sommer R.J."/>
        </authorList>
    </citation>
    <scope>NUCLEOTIDE SEQUENCE</scope>
    <source>
        <strain evidence="2">RS0144</strain>
    </source>
</reference>
<feature type="compositionally biased region" description="Basic and acidic residues" evidence="1">
    <location>
        <begin position="157"/>
        <end position="171"/>
    </location>
</feature>
<evidence type="ECO:0000256" key="1">
    <source>
        <dbReference type="SAM" id="MobiDB-lite"/>
    </source>
</evidence>
<feature type="non-terminal residue" evidence="2">
    <location>
        <position position="204"/>
    </location>
</feature>
<feature type="region of interest" description="Disordered" evidence="1">
    <location>
        <begin position="47"/>
        <end position="67"/>
    </location>
</feature>
<dbReference type="EMBL" id="BTSX01000001">
    <property type="protein sequence ID" value="GMS81308.1"/>
    <property type="molecule type" value="Genomic_DNA"/>
</dbReference>
<feature type="non-terminal residue" evidence="2">
    <location>
        <position position="1"/>
    </location>
</feature>
<accession>A0AAV5SGI6</accession>
<evidence type="ECO:0000313" key="2">
    <source>
        <dbReference type="EMBL" id="GMS81308.1"/>
    </source>
</evidence>
<name>A0AAV5SGI6_9BILA</name>
<organism evidence="2 3">
    <name type="scientific">Pristionchus entomophagus</name>
    <dbReference type="NCBI Taxonomy" id="358040"/>
    <lineage>
        <taxon>Eukaryota</taxon>
        <taxon>Metazoa</taxon>
        <taxon>Ecdysozoa</taxon>
        <taxon>Nematoda</taxon>
        <taxon>Chromadorea</taxon>
        <taxon>Rhabditida</taxon>
        <taxon>Rhabditina</taxon>
        <taxon>Diplogasteromorpha</taxon>
        <taxon>Diplogasteroidea</taxon>
        <taxon>Neodiplogasteridae</taxon>
        <taxon>Pristionchus</taxon>
    </lineage>
</organism>
<protein>
    <submittedName>
        <fullName evidence="2">Uncharacterized protein</fullName>
    </submittedName>
</protein>
<keyword evidence="3" id="KW-1185">Reference proteome</keyword>
<sequence length="204" mass="22990">AASHSSSLSCVHEEPTLVGCAARGGLDILWMCSTTMIVDNGEPSAAARSAASRIQPSQQYELRSSEDPIRRHQQLRSDCCTFSTLRESTDEKLNTTIFNTQSRSLVVSCYRSLHSERFPIFLTIKIVCKMKREKPKRLQYSLGIDYSRGKGLGGESGEDHRVNRTDASTREHRNHKLGHHWEVDGHCVSFLHSSRAEHSREGDY</sequence>